<evidence type="ECO:0000256" key="1">
    <source>
        <dbReference type="ARBA" id="ARBA00004651"/>
    </source>
</evidence>
<dbReference type="Gene3D" id="1.20.1250.20">
    <property type="entry name" value="MFS general substrate transporter like domains"/>
    <property type="match status" value="1"/>
</dbReference>
<keyword evidence="5 6" id="KW-0472">Membrane</keyword>
<feature type="transmembrane region" description="Helical" evidence="6">
    <location>
        <begin position="251"/>
        <end position="274"/>
    </location>
</feature>
<evidence type="ECO:0000256" key="3">
    <source>
        <dbReference type="ARBA" id="ARBA00022692"/>
    </source>
</evidence>
<dbReference type="EMBL" id="PVSR01000005">
    <property type="protein sequence ID" value="PRW64218.1"/>
    <property type="molecule type" value="Genomic_DNA"/>
</dbReference>
<comment type="subcellular location">
    <subcellularLocation>
        <location evidence="1">Cell membrane</location>
        <topology evidence="1">Multi-pass membrane protein</topology>
    </subcellularLocation>
</comment>
<keyword evidence="4 6" id="KW-1133">Transmembrane helix</keyword>
<dbReference type="RefSeq" id="WP_106112973.1">
    <property type="nucleotide sequence ID" value="NZ_PVSR01000005.1"/>
</dbReference>
<feature type="transmembrane region" description="Helical" evidence="6">
    <location>
        <begin position="21"/>
        <end position="47"/>
    </location>
</feature>
<comment type="caution">
    <text evidence="8">The sequence shown here is derived from an EMBL/GenBank/DDBJ whole genome shotgun (WGS) entry which is preliminary data.</text>
</comment>
<evidence type="ECO:0000256" key="5">
    <source>
        <dbReference type="ARBA" id="ARBA00023136"/>
    </source>
</evidence>
<feature type="domain" description="Major facilitator superfamily (MFS) profile" evidence="7">
    <location>
        <begin position="22"/>
        <end position="400"/>
    </location>
</feature>
<dbReference type="PROSITE" id="PS50850">
    <property type="entry name" value="MFS"/>
    <property type="match status" value="1"/>
</dbReference>
<dbReference type="SUPFAM" id="SSF103473">
    <property type="entry name" value="MFS general substrate transporter"/>
    <property type="match status" value="1"/>
</dbReference>
<dbReference type="InterPro" id="IPR011701">
    <property type="entry name" value="MFS"/>
</dbReference>
<keyword evidence="2" id="KW-0813">Transport</keyword>
<dbReference type="InterPro" id="IPR001958">
    <property type="entry name" value="Tet-R_TetA/multi-R_MdtG-like"/>
</dbReference>
<dbReference type="Pfam" id="PF07690">
    <property type="entry name" value="MFS_1"/>
    <property type="match status" value="1"/>
</dbReference>
<dbReference type="InterPro" id="IPR050930">
    <property type="entry name" value="MFS_Vesicular_Transporter"/>
</dbReference>
<keyword evidence="9" id="KW-1185">Reference proteome</keyword>
<keyword evidence="3 6" id="KW-0812">Transmembrane</keyword>
<dbReference type="AlphaFoldDB" id="A0A2T0GYM2"/>
<dbReference type="Proteomes" id="UP000239352">
    <property type="component" value="Unassembled WGS sequence"/>
</dbReference>
<dbReference type="GO" id="GO:0022857">
    <property type="term" value="F:transmembrane transporter activity"/>
    <property type="evidence" value="ECO:0007669"/>
    <property type="project" value="InterPro"/>
</dbReference>
<organism evidence="8 9">
    <name type="scientific">Actinopolyspora mortivallis</name>
    <dbReference type="NCBI Taxonomy" id="33906"/>
    <lineage>
        <taxon>Bacteria</taxon>
        <taxon>Bacillati</taxon>
        <taxon>Actinomycetota</taxon>
        <taxon>Actinomycetes</taxon>
        <taxon>Actinopolysporales</taxon>
        <taxon>Actinopolysporaceae</taxon>
        <taxon>Actinopolyspora</taxon>
    </lineage>
</organism>
<evidence type="ECO:0000313" key="8">
    <source>
        <dbReference type="EMBL" id="PRW64218.1"/>
    </source>
</evidence>
<reference evidence="8 9" key="1">
    <citation type="submission" date="2018-03" db="EMBL/GenBank/DDBJ databases">
        <title>Actinopolyspora mortivallis from Sahara, screening for active biomolecules.</title>
        <authorList>
            <person name="Selama O."/>
            <person name="Wellington E.M.H."/>
            <person name="Hacene H."/>
        </authorList>
    </citation>
    <scope>NUCLEOTIDE SEQUENCE [LARGE SCALE GENOMIC DNA]</scope>
    <source>
        <strain evidence="8 9">M5A</strain>
    </source>
</reference>
<dbReference type="InterPro" id="IPR036259">
    <property type="entry name" value="MFS_trans_sf"/>
</dbReference>
<dbReference type="InterPro" id="IPR020846">
    <property type="entry name" value="MFS_dom"/>
</dbReference>
<sequence length="407" mass="42186">MSLSASATAHEPLRGRRDGAGTAVTLVLTGMLTIMAGATVAPAIPGIREAFAGTPNVDLLARMITTMHALAIVVFSPVAGRMVERLGGKRSLLLGMTAFGVGGSSGAYLPGLISILAGRIVLGVGVALVMTGGITMIANLYEGDRRRKLMGRQAAASSFGGVILLVGGGALAELEWRVVFLIYLFGLLLAIPTALFLPADGPSESDGSGKSPGRRGRLPAAVVAALVGMLLGQIIFYSIPVQVPFLAESDFGASSTLSGTLIAVQTFTTGVVGMRYDFFRRMGGEWTLTAFSFLGNGIGFAVLAFADSIGVLIAGLLVLGTGLGILIPNINNWVMSEADESVRGRYAGLITTFLFFGQFLAPLVTQPIVGRIGIQPMFGVISVIALAVCVLYFVLGSVSRRRGTVSA</sequence>
<evidence type="ECO:0000259" key="7">
    <source>
        <dbReference type="PROSITE" id="PS50850"/>
    </source>
</evidence>
<feature type="transmembrane region" description="Helical" evidence="6">
    <location>
        <begin position="59"/>
        <end position="80"/>
    </location>
</feature>
<gene>
    <name evidence="8" type="ORF">CEP50_06160</name>
</gene>
<evidence type="ECO:0000256" key="4">
    <source>
        <dbReference type="ARBA" id="ARBA00022989"/>
    </source>
</evidence>
<feature type="transmembrane region" description="Helical" evidence="6">
    <location>
        <begin position="153"/>
        <end position="172"/>
    </location>
</feature>
<dbReference type="PANTHER" id="PTHR23506">
    <property type="entry name" value="GH10249P"/>
    <property type="match status" value="1"/>
</dbReference>
<accession>A0A2T0GYM2</accession>
<dbReference type="PANTHER" id="PTHR23506:SF23">
    <property type="entry name" value="GH10249P"/>
    <property type="match status" value="1"/>
</dbReference>
<dbReference type="InParanoid" id="A0A2T0GYM2"/>
<feature type="transmembrane region" description="Helical" evidence="6">
    <location>
        <begin position="218"/>
        <end position="239"/>
    </location>
</feature>
<feature type="transmembrane region" description="Helical" evidence="6">
    <location>
        <begin position="286"/>
        <end position="306"/>
    </location>
</feature>
<evidence type="ECO:0000256" key="6">
    <source>
        <dbReference type="SAM" id="Phobius"/>
    </source>
</evidence>
<protein>
    <recommendedName>
        <fullName evidence="7">Major facilitator superfamily (MFS) profile domain-containing protein</fullName>
    </recommendedName>
</protein>
<dbReference type="PRINTS" id="PR01035">
    <property type="entry name" value="TCRTETA"/>
</dbReference>
<evidence type="ECO:0000313" key="9">
    <source>
        <dbReference type="Proteomes" id="UP000239352"/>
    </source>
</evidence>
<feature type="transmembrane region" description="Helical" evidence="6">
    <location>
        <begin position="178"/>
        <end position="197"/>
    </location>
</feature>
<feature type="transmembrane region" description="Helical" evidence="6">
    <location>
        <begin position="312"/>
        <end position="334"/>
    </location>
</feature>
<feature type="transmembrane region" description="Helical" evidence="6">
    <location>
        <begin position="346"/>
        <end position="365"/>
    </location>
</feature>
<feature type="transmembrane region" description="Helical" evidence="6">
    <location>
        <begin position="377"/>
        <end position="395"/>
    </location>
</feature>
<feature type="transmembrane region" description="Helical" evidence="6">
    <location>
        <begin position="119"/>
        <end position="141"/>
    </location>
</feature>
<name>A0A2T0GYM2_ACTMO</name>
<evidence type="ECO:0000256" key="2">
    <source>
        <dbReference type="ARBA" id="ARBA00022448"/>
    </source>
</evidence>
<proteinExistence type="predicted"/>
<dbReference type="GO" id="GO:0005886">
    <property type="term" value="C:plasma membrane"/>
    <property type="evidence" value="ECO:0007669"/>
    <property type="project" value="UniProtKB-SubCell"/>
</dbReference>
<feature type="transmembrane region" description="Helical" evidence="6">
    <location>
        <begin position="92"/>
        <end position="113"/>
    </location>
</feature>
<dbReference type="CDD" id="cd17473">
    <property type="entry name" value="MFS_arabinose_efflux_permease_like"/>
    <property type="match status" value="1"/>
</dbReference>